<dbReference type="EMBL" id="NRSZ01000541">
    <property type="protein sequence ID" value="PNY26526.1"/>
    <property type="molecule type" value="Genomic_DNA"/>
</dbReference>
<comment type="caution">
    <text evidence="2">The sequence shown here is derived from an EMBL/GenBank/DDBJ whole genome shotgun (WGS) entry which is preliminary data.</text>
</comment>
<feature type="compositionally biased region" description="Pro residues" evidence="1">
    <location>
        <begin position="205"/>
        <end position="214"/>
    </location>
</feature>
<organism evidence="2 3">
    <name type="scientific">Tolypocladium capitatum</name>
    <dbReference type="NCBI Taxonomy" id="45235"/>
    <lineage>
        <taxon>Eukaryota</taxon>
        <taxon>Fungi</taxon>
        <taxon>Dikarya</taxon>
        <taxon>Ascomycota</taxon>
        <taxon>Pezizomycotina</taxon>
        <taxon>Sordariomycetes</taxon>
        <taxon>Hypocreomycetidae</taxon>
        <taxon>Hypocreales</taxon>
        <taxon>Ophiocordycipitaceae</taxon>
        <taxon>Tolypocladium</taxon>
    </lineage>
</organism>
<proteinExistence type="predicted"/>
<protein>
    <submittedName>
        <fullName evidence="2">Uncharacterized protein</fullName>
    </submittedName>
</protein>
<sequence length="416" mass="43454">MDTPASSQHFPPEPLPAARLAAREAARRNEARARGPCRSGCAQLDDYVLLGGGLERGCVVGVSAEEEDAFGLVLGLQVLVGALLDDAAATALVVTPRPAAGVLLRALREGIAAEMGARGVDAAQARGRPAARACLERVRLSCVFDLDGLWEVLADLDAPGGSPPPASIRASAAEASAAAAADRRPARSPVSEIQDSQDEASASSPPSPPPPSPPPRRREADARRPPSVVLVARFSALLTSLFTQREKSAAHTALQLLGAHLRHLSRSLPSHPLVLLLNSTTATPSAGAPPRPPLEPTLRSVFHPPPLPGCAAPAPALRGDKPSFGLVFAQLLDLHLLCARVPRAKDDAAAVTRPAAAAAPRYVTVVEVLLDDMGLWQGGTGHWLRREQRWAAVDVVGGRVVDGFARPQGASPELRL</sequence>
<evidence type="ECO:0000313" key="2">
    <source>
        <dbReference type="EMBL" id="PNY26526.1"/>
    </source>
</evidence>
<dbReference type="STRING" id="45235.A0A2K3QG51"/>
<feature type="compositionally biased region" description="Low complexity" evidence="1">
    <location>
        <begin position="167"/>
        <end position="180"/>
    </location>
</feature>
<evidence type="ECO:0000256" key="1">
    <source>
        <dbReference type="SAM" id="MobiDB-lite"/>
    </source>
</evidence>
<dbReference type="AlphaFoldDB" id="A0A2K3QG51"/>
<accession>A0A2K3QG51</accession>
<dbReference type="Gene3D" id="3.40.50.300">
    <property type="entry name" value="P-loop containing nucleotide triphosphate hydrolases"/>
    <property type="match status" value="1"/>
</dbReference>
<gene>
    <name evidence="2" type="ORF">TCAP_03544</name>
</gene>
<keyword evidence="3" id="KW-1185">Reference proteome</keyword>
<dbReference type="OrthoDB" id="336321at2759"/>
<reference evidence="2 3" key="1">
    <citation type="submission" date="2017-08" db="EMBL/GenBank/DDBJ databases">
        <title>Harnessing the power of phylogenomics to disentangle the directionality and signatures of interkingdom host jumping in the parasitic fungal genus Tolypocladium.</title>
        <authorList>
            <person name="Quandt C.A."/>
            <person name="Patterson W."/>
            <person name="Spatafora J.W."/>
        </authorList>
    </citation>
    <scope>NUCLEOTIDE SEQUENCE [LARGE SCALE GENOMIC DNA]</scope>
    <source>
        <strain evidence="2 3">CBS 113982</strain>
    </source>
</reference>
<dbReference type="Proteomes" id="UP000236621">
    <property type="component" value="Unassembled WGS sequence"/>
</dbReference>
<evidence type="ECO:0000313" key="3">
    <source>
        <dbReference type="Proteomes" id="UP000236621"/>
    </source>
</evidence>
<feature type="region of interest" description="Disordered" evidence="1">
    <location>
        <begin position="160"/>
        <end position="224"/>
    </location>
</feature>
<name>A0A2K3QG51_9HYPO</name>
<dbReference type="InterPro" id="IPR027417">
    <property type="entry name" value="P-loop_NTPase"/>
</dbReference>